<evidence type="ECO:0000256" key="1">
    <source>
        <dbReference type="SAM" id="MobiDB-lite"/>
    </source>
</evidence>
<sequence length="131" mass="14827">MFGATRPFLHQRHRKSIKIKEENGGCESHGKNPNTVPDAPPTKPARFIHKNAEQQNIYTNMALKNSIKRNNCFVLSFLLALLFRVIAKNHDKSFRCLVCLIFTSTYKPDGTLPGTNAKGPEHWVLALSRLI</sequence>
<evidence type="ECO:0000313" key="2">
    <source>
        <dbReference type="EMBL" id="MES5323985.1"/>
    </source>
</evidence>
<reference evidence="2 3" key="1">
    <citation type="submission" date="2024-06" db="EMBL/GenBank/DDBJ databases">
        <title>Alcaligenes phenolicus JC896.</title>
        <authorList>
            <person name="Venkata Ramana C."/>
            <person name="Sasikala C."/>
            <person name="Mahima D."/>
        </authorList>
    </citation>
    <scope>NUCLEOTIDE SEQUENCE [LARGE SCALE GENOMIC DNA]</scope>
    <source>
        <strain evidence="2 3">JC896</strain>
    </source>
</reference>
<accession>A0ABV2BGH9</accession>
<dbReference type="Proteomes" id="UP001437419">
    <property type="component" value="Unassembled WGS sequence"/>
</dbReference>
<name>A0ABV2BGH9_9BURK</name>
<comment type="caution">
    <text evidence="2">The sequence shown here is derived from an EMBL/GenBank/DDBJ whole genome shotgun (WGS) entry which is preliminary data.</text>
</comment>
<organism evidence="2 3">
    <name type="scientific">Alcaligenes phenolicus</name>
    <dbReference type="NCBI Taxonomy" id="232846"/>
    <lineage>
        <taxon>Bacteria</taxon>
        <taxon>Pseudomonadati</taxon>
        <taxon>Pseudomonadota</taxon>
        <taxon>Betaproteobacteria</taxon>
        <taxon>Burkholderiales</taxon>
        <taxon>Alcaligenaceae</taxon>
        <taxon>Alcaligenes</taxon>
    </lineage>
</organism>
<dbReference type="EMBL" id="JBEUDR010000001">
    <property type="protein sequence ID" value="MES5323985.1"/>
    <property type="molecule type" value="Genomic_DNA"/>
</dbReference>
<evidence type="ECO:0000313" key="3">
    <source>
        <dbReference type="Proteomes" id="UP001437419"/>
    </source>
</evidence>
<dbReference type="RefSeq" id="WP_353639622.1">
    <property type="nucleotide sequence ID" value="NZ_JBEUDR010000001.1"/>
</dbReference>
<gene>
    <name evidence="2" type="ORF">ABU900_06190</name>
</gene>
<feature type="region of interest" description="Disordered" evidence="1">
    <location>
        <begin position="21"/>
        <end position="43"/>
    </location>
</feature>
<keyword evidence="3" id="KW-1185">Reference proteome</keyword>
<proteinExistence type="predicted"/>
<protein>
    <submittedName>
        <fullName evidence="2">Uncharacterized protein</fullName>
    </submittedName>
</protein>